<dbReference type="PANTHER" id="PTHR38108:SF1">
    <property type="entry name" value="UPF0319 PROTEIN YCCT"/>
    <property type="match status" value="1"/>
</dbReference>
<feature type="chain" id="PRO_5008982845" description="UPF0319 protein AWOD_I_1001" evidence="3">
    <location>
        <begin position="19"/>
        <end position="206"/>
    </location>
</feature>
<dbReference type="Pfam" id="PF09829">
    <property type="entry name" value="DUF2057"/>
    <property type="match status" value="1"/>
</dbReference>
<gene>
    <name evidence="4" type="ORF">AWOD_I_1001</name>
</gene>
<keyword evidence="2 3" id="KW-0732">Signal</keyword>
<protein>
    <recommendedName>
        <fullName evidence="3">UPF0319 protein AWOD_I_1001</fullName>
    </recommendedName>
</protein>
<name>A0A090IKA7_9GAMM</name>
<organism evidence="4 5">
    <name type="scientific">Aliivibrio wodanis</name>
    <dbReference type="NCBI Taxonomy" id="80852"/>
    <lineage>
        <taxon>Bacteria</taxon>
        <taxon>Pseudomonadati</taxon>
        <taxon>Pseudomonadota</taxon>
        <taxon>Gammaproteobacteria</taxon>
        <taxon>Vibrionales</taxon>
        <taxon>Vibrionaceae</taxon>
        <taxon>Aliivibrio</taxon>
    </lineage>
</organism>
<sequence precursor="true">MKGKVVLLGLLFASSLQAATITPKKGIEILFVDGVKVEEKREKITLDAKTTQLMLRYSKQVGNGNTKKIFDSAPFIITINVPDSDLTVNAPKVYSYEKAKREFKTAPEWLITDNKDNEINYRQEKLKPNDGFMPYYDLEVMLEKYNQDKGIIFGSSSALVTASKSTEKGNNSENAKLSNLSQLQSLYLKTNKEERKAFQKWIIDHN</sequence>
<dbReference type="HAMAP" id="MF_00789">
    <property type="entry name" value="UPF0319"/>
    <property type="match status" value="1"/>
</dbReference>
<dbReference type="HOGENOM" id="CLU_073782_3_0_6"/>
<evidence type="ECO:0000256" key="1">
    <source>
        <dbReference type="ARBA" id="ARBA00008490"/>
    </source>
</evidence>
<reference evidence="5" key="1">
    <citation type="submission" date="2014-09" db="EMBL/GenBank/DDBJ databases">
        <authorList>
            <person name="Hjerde E."/>
        </authorList>
    </citation>
    <scope>NUCLEOTIDE SEQUENCE [LARGE SCALE GENOMIC DNA]</scope>
    <source>
        <strain evidence="5">06/09/139</strain>
    </source>
</reference>
<evidence type="ECO:0000256" key="3">
    <source>
        <dbReference type="HAMAP-Rule" id="MF_00789"/>
    </source>
</evidence>
<evidence type="ECO:0000313" key="4">
    <source>
        <dbReference type="EMBL" id="CED71091.1"/>
    </source>
</evidence>
<dbReference type="PATRIC" id="fig|80852.17.peg.1021"/>
<dbReference type="Proteomes" id="UP000032427">
    <property type="component" value="Chromosome 1"/>
</dbReference>
<dbReference type="EMBL" id="LN554846">
    <property type="protein sequence ID" value="CED71091.1"/>
    <property type="molecule type" value="Genomic_DNA"/>
</dbReference>
<evidence type="ECO:0000256" key="2">
    <source>
        <dbReference type="ARBA" id="ARBA00022729"/>
    </source>
</evidence>
<evidence type="ECO:0000313" key="5">
    <source>
        <dbReference type="Proteomes" id="UP000032427"/>
    </source>
</evidence>
<keyword evidence="5" id="KW-1185">Reference proteome</keyword>
<dbReference type="InterPro" id="IPR018635">
    <property type="entry name" value="UPF0319"/>
</dbReference>
<comment type="similarity">
    <text evidence="1 3">Belongs to the UPF0319 family.</text>
</comment>
<feature type="signal peptide" evidence="3">
    <location>
        <begin position="1"/>
        <end position="18"/>
    </location>
</feature>
<dbReference type="GeneID" id="28540567"/>
<dbReference type="AlphaFoldDB" id="A0A090IKA7"/>
<proteinExistence type="inferred from homology"/>
<accession>A0A090IKA7</accession>
<dbReference type="OrthoDB" id="6214779at2"/>
<dbReference type="PANTHER" id="PTHR38108">
    <property type="entry name" value="UPF0319 PROTEIN YCCT"/>
    <property type="match status" value="1"/>
</dbReference>
<dbReference type="KEGG" id="awd:AWOD_I_1001"/>